<dbReference type="AlphaFoldDB" id="A0A843WVP2"/>
<dbReference type="EMBL" id="NMUH01005220">
    <property type="protein sequence ID" value="MQM12167.1"/>
    <property type="molecule type" value="Genomic_DNA"/>
</dbReference>
<organism evidence="2 3">
    <name type="scientific">Colocasia esculenta</name>
    <name type="common">Wild taro</name>
    <name type="synonym">Arum esculentum</name>
    <dbReference type="NCBI Taxonomy" id="4460"/>
    <lineage>
        <taxon>Eukaryota</taxon>
        <taxon>Viridiplantae</taxon>
        <taxon>Streptophyta</taxon>
        <taxon>Embryophyta</taxon>
        <taxon>Tracheophyta</taxon>
        <taxon>Spermatophyta</taxon>
        <taxon>Magnoliopsida</taxon>
        <taxon>Liliopsida</taxon>
        <taxon>Araceae</taxon>
        <taxon>Aroideae</taxon>
        <taxon>Colocasieae</taxon>
        <taxon>Colocasia</taxon>
    </lineage>
</organism>
<protein>
    <submittedName>
        <fullName evidence="2">Uncharacterized protein</fullName>
    </submittedName>
</protein>
<gene>
    <name evidence="2" type="ORF">Taro_045082</name>
</gene>
<proteinExistence type="predicted"/>
<name>A0A843WVP2_COLES</name>
<accession>A0A843WVP2</accession>
<keyword evidence="1" id="KW-0472">Membrane</keyword>
<dbReference type="PANTHER" id="PTHR34672">
    <property type="entry name" value="POLLEN-SPECIFIC ARABINOGALACTA PROTEIN BAN102"/>
    <property type="match status" value="1"/>
</dbReference>
<dbReference type="InterPro" id="IPR044702">
    <property type="entry name" value="AGP23/40"/>
</dbReference>
<evidence type="ECO:0000313" key="3">
    <source>
        <dbReference type="Proteomes" id="UP000652761"/>
    </source>
</evidence>
<keyword evidence="1" id="KW-0812">Transmembrane</keyword>
<comment type="caution">
    <text evidence="2">The sequence shown here is derived from an EMBL/GenBank/DDBJ whole genome shotgun (WGS) entry which is preliminary data.</text>
</comment>
<dbReference type="PANTHER" id="PTHR34672:SF2">
    <property type="entry name" value="ARABINOGALACTAN PROTEIN 23"/>
    <property type="match status" value="1"/>
</dbReference>
<keyword evidence="3" id="KW-1185">Reference proteome</keyword>
<evidence type="ECO:0000313" key="2">
    <source>
        <dbReference type="EMBL" id="MQM12167.1"/>
    </source>
</evidence>
<evidence type="ECO:0000256" key="1">
    <source>
        <dbReference type="SAM" id="Phobius"/>
    </source>
</evidence>
<keyword evidence="1" id="KW-1133">Transmembrane helix</keyword>
<feature type="transmembrane region" description="Helical" evidence="1">
    <location>
        <begin position="97"/>
        <end position="121"/>
    </location>
</feature>
<reference evidence="2" key="1">
    <citation type="submission" date="2017-07" db="EMBL/GenBank/DDBJ databases">
        <title>Taro Niue Genome Assembly and Annotation.</title>
        <authorList>
            <person name="Atibalentja N."/>
            <person name="Keating K."/>
            <person name="Fields C.J."/>
        </authorList>
    </citation>
    <scope>NUCLEOTIDE SEQUENCE</scope>
    <source>
        <strain evidence="2">Niue_2</strain>
        <tissue evidence="2">Leaf</tissue>
    </source>
</reference>
<sequence>MQPAQALAKALYMNPPLRHLLLRATSKGEAHTYNREIRSDFLSSIVSPSSEVGDIAAVTPFAMEMKKFACAVLVAAASATAAMASDAGSPAPAPTSGSFAVSAITGSLVGASVFSFLAFYLQ</sequence>
<feature type="transmembrane region" description="Helical" evidence="1">
    <location>
        <begin position="68"/>
        <end position="85"/>
    </location>
</feature>
<dbReference type="Proteomes" id="UP000652761">
    <property type="component" value="Unassembled WGS sequence"/>
</dbReference>